<feature type="non-terminal residue" evidence="2">
    <location>
        <position position="148"/>
    </location>
</feature>
<keyword evidence="1" id="KW-1133">Transmembrane helix</keyword>
<keyword evidence="3" id="KW-1185">Reference proteome</keyword>
<keyword evidence="1" id="KW-0472">Membrane</keyword>
<organism evidence="2 3">
    <name type="scientific">Pseudomonas emilianonis</name>
    <dbReference type="NCBI Taxonomy" id="2915812"/>
    <lineage>
        <taxon>Bacteria</taxon>
        <taxon>Pseudomonadati</taxon>
        <taxon>Pseudomonadota</taxon>
        <taxon>Gammaproteobacteria</taxon>
        <taxon>Pseudomonadales</taxon>
        <taxon>Pseudomonadaceae</taxon>
        <taxon>Pseudomonas</taxon>
    </lineage>
</organism>
<name>A0ABT0EJ47_9PSED</name>
<feature type="transmembrane region" description="Helical" evidence="1">
    <location>
        <begin position="113"/>
        <end position="134"/>
    </location>
</feature>
<proteinExistence type="predicted"/>
<sequence length="148" mass="15848">MSTPVEPLRLLLLADAPEWAALLRECLVPMGDGAVLISAPNWDSVSRLFEDDHSAVLLTTPNLQPGPGRCSLPCVLLLELEPLVAPLGVSDWLVRHAMDTATLRRCLRHVRSLFLALDAVGLVAFTLIGCMTALEMGHGMLVASVSGV</sequence>
<dbReference type="EMBL" id="JAKNRV010000121">
    <property type="protein sequence ID" value="MCK1785486.1"/>
    <property type="molecule type" value="Genomic_DNA"/>
</dbReference>
<dbReference type="Proteomes" id="UP001317085">
    <property type="component" value="Unassembled WGS sequence"/>
</dbReference>
<keyword evidence="1" id="KW-0812">Transmembrane</keyword>
<evidence type="ECO:0000313" key="3">
    <source>
        <dbReference type="Proteomes" id="UP001317085"/>
    </source>
</evidence>
<protein>
    <submittedName>
        <fullName evidence="2">Uncharacterized protein</fullName>
    </submittedName>
</protein>
<accession>A0ABT0EJ47</accession>
<reference evidence="2 3" key="1">
    <citation type="submission" date="2022-02" db="EMBL/GenBank/DDBJ databases">
        <title>Comparative genomics of the first Antarctic Pseudomonas spp. capable of biotransforming 2,4,6-Trinitrotoluene.</title>
        <authorList>
            <person name="Cabrera M.A."/>
            <person name="Marquez S.L."/>
            <person name="Perez-Donoso J.M."/>
        </authorList>
    </citation>
    <scope>NUCLEOTIDE SEQUENCE [LARGE SCALE GENOMIC DNA]</scope>
    <source>
        <strain evidence="2 3">TNT11</strain>
    </source>
</reference>
<evidence type="ECO:0000313" key="2">
    <source>
        <dbReference type="EMBL" id="MCK1785486.1"/>
    </source>
</evidence>
<dbReference type="RefSeq" id="WP_430624291.1">
    <property type="nucleotide sequence ID" value="NZ_JAKNRV010000121.1"/>
</dbReference>
<comment type="caution">
    <text evidence="2">The sequence shown here is derived from an EMBL/GenBank/DDBJ whole genome shotgun (WGS) entry which is preliminary data.</text>
</comment>
<evidence type="ECO:0000256" key="1">
    <source>
        <dbReference type="SAM" id="Phobius"/>
    </source>
</evidence>
<gene>
    <name evidence="2" type="ORF">L9Z73_14335</name>
</gene>